<proteinExistence type="predicted"/>
<evidence type="ECO:0000313" key="2">
    <source>
        <dbReference type="Proteomes" id="UP000813427"/>
    </source>
</evidence>
<comment type="caution">
    <text evidence="1">The sequence shown here is derived from an EMBL/GenBank/DDBJ whole genome shotgun (WGS) entry which is preliminary data.</text>
</comment>
<protein>
    <submittedName>
        <fullName evidence="1">Uncharacterized protein</fullName>
    </submittedName>
</protein>
<dbReference type="EMBL" id="JAGPXF010000004">
    <property type="protein sequence ID" value="KAH7246560.1"/>
    <property type="molecule type" value="Genomic_DNA"/>
</dbReference>
<evidence type="ECO:0000313" key="1">
    <source>
        <dbReference type="EMBL" id="KAH7246560.1"/>
    </source>
</evidence>
<dbReference type="OrthoDB" id="5090566at2759"/>
<keyword evidence="2" id="KW-1185">Reference proteome</keyword>
<dbReference type="Proteomes" id="UP000813427">
    <property type="component" value="Unassembled WGS sequence"/>
</dbReference>
<sequence>MSVVPSTGLLRKLYEDAAQNIESQPSPFWQTWLQRTFHEEEYMVTCDLPRDGSSRRVDTEVNRYDESDDTLSIVLCIELRVFSASVRQVESQALDATKGCIRANNLRSVYVMTTVGASFRCWTVYNTETPSLVSFNGGPADANQDHYIDADSYEAEALTRFVDTVKNYPPLPNAPTIPS</sequence>
<reference evidence="1" key="1">
    <citation type="journal article" date="2021" name="Nat. Commun.">
        <title>Genetic determinants of endophytism in the Arabidopsis root mycobiome.</title>
        <authorList>
            <person name="Mesny F."/>
            <person name="Miyauchi S."/>
            <person name="Thiergart T."/>
            <person name="Pickel B."/>
            <person name="Atanasova L."/>
            <person name="Karlsson M."/>
            <person name="Huettel B."/>
            <person name="Barry K.W."/>
            <person name="Haridas S."/>
            <person name="Chen C."/>
            <person name="Bauer D."/>
            <person name="Andreopoulos W."/>
            <person name="Pangilinan J."/>
            <person name="LaButti K."/>
            <person name="Riley R."/>
            <person name="Lipzen A."/>
            <person name="Clum A."/>
            <person name="Drula E."/>
            <person name="Henrissat B."/>
            <person name="Kohler A."/>
            <person name="Grigoriev I.V."/>
            <person name="Martin F.M."/>
            <person name="Hacquard S."/>
        </authorList>
    </citation>
    <scope>NUCLEOTIDE SEQUENCE</scope>
    <source>
        <strain evidence="1">MPI-SDFR-AT-0068</strain>
    </source>
</reference>
<organism evidence="1 2">
    <name type="scientific">Fusarium tricinctum</name>
    <dbReference type="NCBI Taxonomy" id="61284"/>
    <lineage>
        <taxon>Eukaryota</taxon>
        <taxon>Fungi</taxon>
        <taxon>Dikarya</taxon>
        <taxon>Ascomycota</taxon>
        <taxon>Pezizomycotina</taxon>
        <taxon>Sordariomycetes</taxon>
        <taxon>Hypocreomycetidae</taxon>
        <taxon>Hypocreales</taxon>
        <taxon>Nectriaceae</taxon>
        <taxon>Fusarium</taxon>
        <taxon>Fusarium tricinctum species complex</taxon>
    </lineage>
</organism>
<name>A0A8K0WC57_9HYPO</name>
<gene>
    <name evidence="1" type="ORF">BKA59DRAFT_455597</name>
</gene>
<dbReference type="AlphaFoldDB" id="A0A8K0WC57"/>
<accession>A0A8K0WC57</accession>